<keyword evidence="3 8" id="KW-1134">Transmembrane beta strand</keyword>
<dbReference type="SUPFAM" id="SSF56935">
    <property type="entry name" value="Porins"/>
    <property type="match status" value="1"/>
</dbReference>
<dbReference type="RefSeq" id="WP_029728363.1">
    <property type="nucleotide sequence ID" value="NZ_CP007547.1"/>
</dbReference>
<dbReference type="Pfam" id="PF14905">
    <property type="entry name" value="OMP_b-brl_3"/>
    <property type="match status" value="1"/>
</dbReference>
<dbReference type="AlphaFoldDB" id="A0A077EGX4"/>
<gene>
    <name evidence="12" type="ORF">BD94_2907</name>
</gene>
<feature type="domain" description="Outer membrane protein beta-barrel" evidence="11">
    <location>
        <begin position="384"/>
        <end position="783"/>
    </location>
</feature>
<evidence type="ECO:0000256" key="9">
    <source>
        <dbReference type="SAM" id="MobiDB-lite"/>
    </source>
</evidence>
<keyword evidence="4 8" id="KW-0812">Transmembrane</keyword>
<feature type="compositionally biased region" description="Basic and acidic residues" evidence="9">
    <location>
        <begin position="793"/>
        <end position="806"/>
    </location>
</feature>
<evidence type="ECO:0000256" key="7">
    <source>
        <dbReference type="ARBA" id="ARBA00023237"/>
    </source>
</evidence>
<evidence type="ECO:0000259" key="11">
    <source>
        <dbReference type="Pfam" id="PF14905"/>
    </source>
</evidence>
<keyword evidence="7 8" id="KW-0998">Cell outer membrane</keyword>
<dbReference type="PANTHER" id="PTHR30069">
    <property type="entry name" value="TONB-DEPENDENT OUTER MEMBRANE RECEPTOR"/>
    <property type="match status" value="1"/>
</dbReference>
<dbReference type="GO" id="GO:0015344">
    <property type="term" value="F:siderophore uptake transmembrane transporter activity"/>
    <property type="evidence" value="ECO:0007669"/>
    <property type="project" value="TreeGrafter"/>
</dbReference>
<dbReference type="PROSITE" id="PS52016">
    <property type="entry name" value="TONB_DEPENDENT_REC_3"/>
    <property type="match status" value="1"/>
</dbReference>
<dbReference type="STRING" id="1338011.BD94_2907"/>
<keyword evidence="6 8" id="KW-0472">Membrane</keyword>
<comment type="similarity">
    <text evidence="8">Belongs to the TonB-dependent receptor family.</text>
</comment>
<dbReference type="Gene3D" id="2.170.130.10">
    <property type="entry name" value="TonB-dependent receptor, plug domain"/>
    <property type="match status" value="1"/>
</dbReference>
<dbReference type="eggNOG" id="COG4771">
    <property type="taxonomic scope" value="Bacteria"/>
</dbReference>
<dbReference type="Pfam" id="PF13620">
    <property type="entry name" value="CarboxypepD_reg"/>
    <property type="match status" value="1"/>
</dbReference>
<dbReference type="EMBL" id="CP007547">
    <property type="protein sequence ID" value="AIL46682.1"/>
    <property type="molecule type" value="Genomic_DNA"/>
</dbReference>
<dbReference type="Proteomes" id="UP000028933">
    <property type="component" value="Chromosome"/>
</dbReference>
<evidence type="ECO:0000256" key="2">
    <source>
        <dbReference type="ARBA" id="ARBA00022448"/>
    </source>
</evidence>
<sequence length="813" mass="90963">MKTIKMFWWHCLILSFVVSPGKLFSQTAPGKVVKIKGTVVNSTDNKALSGSAIILKTEDGKALHTITSSADGSFSISIPKQLKINIKISYLGYNDYNSETMSVEDEDLDLGRISLEEKSSNIKGVVIAGTRKKPLIQNGKDKIIYNADSDISNKSGNATDVLRKAPMLTVGANGELKLRGNSNIKVLMNGIPSGIMAKNLKEALKMIPASSIVSVEVITNPSAKYEAEGAGGVINIITKKKLKGTSGSLDLSGGNLEQSGNLALNIATGKFNISATGSYSEEREESTVQTERISLSGQQQIGRLFQRKNSLQTDKGGSAGLNIKYQPDSLQTIETSFSYWKGSWPQKGNLYNRYSNHSATDEYHQKIKQSGRFDYKEWVLNYQKKFRREGQELQLVAQTSYSAEFSDYLTEQYKMDGKLAFRESGPNRGSEKEWSIQADYAQPLNTSGKILLETGVRYYKNRSQSSYEVMNSHIPVDPSRLGNIKYIQDVFSAYITLNFETENDWTFRPGIRLEKAFVNANFQSGSPFKRNFTNWIPNLLIVKKLNENHELKFNYTERIRRPWIMDLNPYSNASDPLNITSGNPYLEPEQTRNIEVSHVFTTAKKTSLTSSVYYNFNKNSIEPVTVVNKEGISYTTPSNIGENNRLGANVSTVFSPVKKWTVNANAEVFYLQFRSKSLGLNNTGTFFTTSLSNTIALPDNLNLSISGDYGNGFITLQGKNSANYSYRFAISKQLMDNKASLTLAIINPFQKAFRENVYAFAPTFQSTGINRYYNRAVTLTFSWQFGGLKPTYDKESRFSDESNDKHMRGKKLK</sequence>
<dbReference type="eggNOG" id="COG4932">
    <property type="taxonomic scope" value="Bacteria"/>
</dbReference>
<dbReference type="Gene3D" id="2.60.40.1120">
    <property type="entry name" value="Carboxypeptidase-like, regulatory domain"/>
    <property type="match status" value="1"/>
</dbReference>
<proteinExistence type="inferred from homology"/>
<dbReference type="HOGENOM" id="CLU_017617_0_1_10"/>
<dbReference type="InterPro" id="IPR036942">
    <property type="entry name" value="Beta-barrel_TonB_sf"/>
</dbReference>
<dbReference type="InterPro" id="IPR012910">
    <property type="entry name" value="Plug_dom"/>
</dbReference>
<keyword evidence="2 8" id="KW-0813">Transport</keyword>
<dbReference type="Pfam" id="PF07715">
    <property type="entry name" value="Plug"/>
    <property type="match status" value="1"/>
</dbReference>
<evidence type="ECO:0000256" key="8">
    <source>
        <dbReference type="PROSITE-ProRule" id="PRU01360"/>
    </source>
</evidence>
<dbReference type="InterPro" id="IPR041700">
    <property type="entry name" value="OMP_b-brl_3"/>
</dbReference>
<keyword evidence="5" id="KW-0732">Signal</keyword>
<dbReference type="InterPro" id="IPR008969">
    <property type="entry name" value="CarboxyPept-like_regulatory"/>
</dbReference>
<dbReference type="Gene3D" id="2.40.170.20">
    <property type="entry name" value="TonB-dependent receptor, beta-barrel domain"/>
    <property type="match status" value="1"/>
</dbReference>
<dbReference type="GO" id="GO:0044718">
    <property type="term" value="P:siderophore transmembrane transport"/>
    <property type="evidence" value="ECO:0007669"/>
    <property type="project" value="TreeGrafter"/>
</dbReference>
<reference evidence="12" key="1">
    <citation type="journal article" date="2013" name="Lancet">
        <title>First case of E anophelis outbreak in an intensive-care unit.</title>
        <authorList>
            <person name="Teo J."/>
            <person name="Tan S.Y."/>
            <person name="Tay M."/>
            <person name="Ding Y."/>
            <person name="Kjelleberg S."/>
            <person name="Givskov M."/>
            <person name="Lin R.T."/>
            <person name="Yang L."/>
        </authorList>
    </citation>
    <scope>NUCLEOTIDE SEQUENCE [LARGE SCALE GENOMIC DNA]</scope>
    <source>
        <strain evidence="12">NUHP1</strain>
    </source>
</reference>
<feature type="domain" description="TonB-dependent receptor plug" evidence="10">
    <location>
        <begin position="153"/>
        <end position="233"/>
    </location>
</feature>
<dbReference type="KEGG" id="eao:BD94_2907"/>
<dbReference type="PANTHER" id="PTHR30069:SF29">
    <property type="entry name" value="HEMOGLOBIN AND HEMOGLOBIN-HAPTOGLOBIN-BINDING PROTEIN 1-RELATED"/>
    <property type="match status" value="1"/>
</dbReference>
<protein>
    <recommendedName>
        <fullName evidence="14">TonB-dependent receptor</fullName>
    </recommendedName>
</protein>
<evidence type="ECO:0000256" key="1">
    <source>
        <dbReference type="ARBA" id="ARBA00004571"/>
    </source>
</evidence>
<dbReference type="SUPFAM" id="SSF49464">
    <property type="entry name" value="Carboxypeptidase regulatory domain-like"/>
    <property type="match status" value="1"/>
</dbReference>
<accession>A0A077EGX4</accession>
<organism evidence="12 13">
    <name type="scientific">Elizabethkingia anophelis NUHP1</name>
    <dbReference type="NCBI Taxonomy" id="1338011"/>
    <lineage>
        <taxon>Bacteria</taxon>
        <taxon>Pseudomonadati</taxon>
        <taxon>Bacteroidota</taxon>
        <taxon>Flavobacteriia</taxon>
        <taxon>Flavobacteriales</taxon>
        <taxon>Weeksellaceae</taxon>
        <taxon>Elizabethkingia</taxon>
    </lineage>
</organism>
<feature type="region of interest" description="Disordered" evidence="9">
    <location>
        <begin position="793"/>
        <end position="813"/>
    </location>
</feature>
<evidence type="ECO:0000259" key="10">
    <source>
        <dbReference type="Pfam" id="PF07715"/>
    </source>
</evidence>
<dbReference type="InterPro" id="IPR037066">
    <property type="entry name" value="Plug_dom_sf"/>
</dbReference>
<reference evidence="12" key="2">
    <citation type="journal article" date="2015" name="Genome Biol. Evol.">
        <title>Complete Genome Sequence and Transcriptomic Analysis of the Novel Pathogen Elizabethkingia anophelis in Response to Oxidative Stress.</title>
        <authorList>
            <person name="Li Y."/>
            <person name="Liu Y."/>
            <person name="Chew S.C."/>
            <person name="Tay M."/>
            <person name="Salido M.M."/>
            <person name="Teo J."/>
            <person name="Lauro F.M."/>
            <person name="Givskov M."/>
            <person name="Yang L."/>
        </authorList>
    </citation>
    <scope>NUCLEOTIDE SEQUENCE</scope>
    <source>
        <strain evidence="12">NUHP1</strain>
    </source>
</reference>
<evidence type="ECO:0000256" key="6">
    <source>
        <dbReference type="ARBA" id="ARBA00023136"/>
    </source>
</evidence>
<evidence type="ECO:0000256" key="3">
    <source>
        <dbReference type="ARBA" id="ARBA00022452"/>
    </source>
</evidence>
<evidence type="ECO:0008006" key="14">
    <source>
        <dbReference type="Google" id="ProtNLM"/>
    </source>
</evidence>
<evidence type="ECO:0000256" key="4">
    <source>
        <dbReference type="ARBA" id="ARBA00022692"/>
    </source>
</evidence>
<evidence type="ECO:0000313" key="12">
    <source>
        <dbReference type="EMBL" id="AIL46682.1"/>
    </source>
</evidence>
<name>A0A077EGX4_9FLAO</name>
<evidence type="ECO:0000256" key="5">
    <source>
        <dbReference type="ARBA" id="ARBA00022729"/>
    </source>
</evidence>
<dbReference type="InterPro" id="IPR039426">
    <property type="entry name" value="TonB-dep_rcpt-like"/>
</dbReference>
<evidence type="ECO:0000313" key="13">
    <source>
        <dbReference type="Proteomes" id="UP000028933"/>
    </source>
</evidence>
<comment type="subcellular location">
    <subcellularLocation>
        <location evidence="1 8">Cell outer membrane</location>
        <topology evidence="1 8">Multi-pass membrane protein</topology>
    </subcellularLocation>
</comment>
<dbReference type="GO" id="GO:0009279">
    <property type="term" value="C:cell outer membrane"/>
    <property type="evidence" value="ECO:0007669"/>
    <property type="project" value="UniProtKB-SubCell"/>
</dbReference>